<proteinExistence type="predicted"/>
<keyword evidence="1" id="KW-1133">Transmembrane helix</keyword>
<dbReference type="RefSeq" id="WP_002706056.1">
    <property type="nucleotide sequence ID" value="NZ_AGRW01000053.1"/>
</dbReference>
<keyword evidence="1" id="KW-0812">Transmembrane</keyword>
<dbReference type="OrthoDB" id="367414at2"/>
<keyword evidence="1" id="KW-0472">Membrane</keyword>
<keyword evidence="3" id="KW-1185">Reference proteome</keyword>
<feature type="transmembrane region" description="Helical" evidence="1">
    <location>
        <begin position="12"/>
        <end position="28"/>
    </location>
</feature>
<dbReference type="PATRIC" id="fig|907348.3.peg.2486"/>
<gene>
    <name evidence="2" type="ORF">TresaDRAFT_0719</name>
</gene>
<dbReference type="STRING" id="907348.TresaDRAFT_0719"/>
<dbReference type="eggNOG" id="ENOG50346PZ">
    <property type="taxonomic scope" value="Bacteria"/>
</dbReference>
<sequence>MYFHPIRKSIGLLILYSIIIVGIFFLQFRNESVISQNFGALRIALAQTQDKDGGTSLKNSMQVSFKGISFTADEVHPAILTKKSEGNNTVTENLSLLSYEQQAQGTVTFKFRTEGEDEVSLTFAHNESDDEASLSIFASLPKDAESVSFSFKPSTGYSVTERTNSRQIFTSKNSTYSFSASKLTDEQIFISQKSPFATFSLYDPSTIFTFASLSPTLEVAGEQLYQEKMREFRAKLVSGTAEAMKMPSQLTESIVVAYMAEMDAQGRFEEALASVPESFKKGNKRTYLSAPYFGSLSTMQPSLSMKLRNMEEMIENAAGLTSLSSSALNIFTMEDLAEFIEVIGPTESVKKLLSIPSAIMSGNATNADGTEFKATVAQAAGIIRTYIALSKKNSQLAEYLAPAMESCVSAIESSCSLAADATVPGGQAILLAENDAPVPPVTAIEAGAALISYGEQVTSPEITTAGRAITSSALIRGGFDLATAADIYPSVVSNVDYPHCSLILRDGSIWAWTVADISYTQRNNVGTMLLKSDVGNIHYTILMNMPEFKNMNIYGLSYPSDPRFENYNSAGYVYRKQLKTLFLKMRNKNETETVRFTF</sequence>
<dbReference type="AlphaFoldDB" id="H7ENG6"/>
<accession>H7ENG6</accession>
<dbReference type="EMBL" id="AGRW01000053">
    <property type="protein sequence ID" value="EIC00894.1"/>
    <property type="molecule type" value="Genomic_DNA"/>
</dbReference>
<organism evidence="2 3">
    <name type="scientific">Treponema saccharophilum DSM 2985</name>
    <dbReference type="NCBI Taxonomy" id="907348"/>
    <lineage>
        <taxon>Bacteria</taxon>
        <taxon>Pseudomonadati</taxon>
        <taxon>Spirochaetota</taxon>
        <taxon>Spirochaetia</taxon>
        <taxon>Spirochaetales</taxon>
        <taxon>Treponemataceae</taxon>
        <taxon>Treponema</taxon>
    </lineage>
</organism>
<comment type="caution">
    <text evidence="2">The sequence shown here is derived from an EMBL/GenBank/DDBJ whole genome shotgun (WGS) entry which is preliminary data.</text>
</comment>
<dbReference type="Proteomes" id="UP000003571">
    <property type="component" value="Unassembled WGS sequence"/>
</dbReference>
<name>H7ENG6_9SPIR</name>
<reference evidence="2 3" key="1">
    <citation type="submission" date="2011-09" db="EMBL/GenBank/DDBJ databases">
        <title>The draft genome of Treponema saccharophilum DSM 2985.</title>
        <authorList>
            <consortium name="US DOE Joint Genome Institute (JGI-PGF)"/>
            <person name="Lucas S."/>
            <person name="Copeland A."/>
            <person name="Lapidus A."/>
            <person name="Glavina del Rio T."/>
            <person name="Dalin E."/>
            <person name="Tice H."/>
            <person name="Bruce D."/>
            <person name="Goodwin L."/>
            <person name="Pitluck S."/>
            <person name="Peters L."/>
            <person name="Kyrpides N."/>
            <person name="Mavromatis K."/>
            <person name="Ivanova N."/>
            <person name="Markowitz V."/>
            <person name="Cheng J.-F."/>
            <person name="Hugenholtz P."/>
            <person name="Woyke T."/>
            <person name="Wu D."/>
            <person name="Gronow S."/>
            <person name="Wellnitz S."/>
            <person name="Brambilla E."/>
            <person name="Klenk H.-P."/>
            <person name="Eisen J.A."/>
        </authorList>
    </citation>
    <scope>NUCLEOTIDE SEQUENCE [LARGE SCALE GENOMIC DNA]</scope>
    <source>
        <strain evidence="2 3">DSM 2985</strain>
    </source>
</reference>
<evidence type="ECO:0000256" key="1">
    <source>
        <dbReference type="SAM" id="Phobius"/>
    </source>
</evidence>
<evidence type="ECO:0000313" key="3">
    <source>
        <dbReference type="Proteomes" id="UP000003571"/>
    </source>
</evidence>
<evidence type="ECO:0000313" key="2">
    <source>
        <dbReference type="EMBL" id="EIC00894.1"/>
    </source>
</evidence>
<protein>
    <submittedName>
        <fullName evidence="2">Uncharacterized protein</fullName>
    </submittedName>
</protein>